<accession>A0ABN6XFA1</accession>
<evidence type="ECO:0000256" key="3">
    <source>
        <dbReference type="ARBA" id="ARBA00022722"/>
    </source>
</evidence>
<dbReference type="Proteomes" id="UP001321475">
    <property type="component" value="Chromosome"/>
</dbReference>
<keyword evidence="5" id="KW-0378">Hydrolase</keyword>
<evidence type="ECO:0000256" key="2">
    <source>
        <dbReference type="ARBA" id="ARBA00022649"/>
    </source>
</evidence>
<name>A0ABN6XFA1_9CELL</name>
<evidence type="ECO:0008006" key="10">
    <source>
        <dbReference type="Google" id="ProtNLM"/>
    </source>
</evidence>
<evidence type="ECO:0000256" key="7">
    <source>
        <dbReference type="ARBA" id="ARBA00023016"/>
    </source>
</evidence>
<dbReference type="EMBL" id="AP027729">
    <property type="protein sequence ID" value="BDZ42158.1"/>
    <property type="molecule type" value="Genomic_DNA"/>
</dbReference>
<keyword evidence="7" id="KW-0346">Stress response</keyword>
<keyword evidence="3" id="KW-0540">Nuclease</keyword>
<reference evidence="9" key="1">
    <citation type="journal article" date="2019" name="Int. J. Syst. Evol. Microbiol.">
        <title>The Global Catalogue of Microorganisms (GCM) 10K type strain sequencing project: providing services to taxonomists for standard genome sequencing and annotation.</title>
        <authorList>
            <consortium name="The Broad Institute Genomics Platform"/>
            <consortium name="The Broad Institute Genome Sequencing Center for Infectious Disease"/>
            <person name="Wu L."/>
            <person name="Ma J."/>
        </authorList>
    </citation>
    <scope>NUCLEOTIDE SEQUENCE [LARGE SCALE GENOMIC DNA]</scope>
    <source>
        <strain evidence="9">NBRC 108565</strain>
    </source>
</reference>
<keyword evidence="4" id="KW-0255">Endonuclease</keyword>
<evidence type="ECO:0000313" key="9">
    <source>
        <dbReference type="Proteomes" id="UP001321475"/>
    </source>
</evidence>
<evidence type="ECO:0000256" key="6">
    <source>
        <dbReference type="ARBA" id="ARBA00022884"/>
    </source>
</evidence>
<evidence type="ECO:0000256" key="5">
    <source>
        <dbReference type="ARBA" id="ARBA00022801"/>
    </source>
</evidence>
<comment type="similarity">
    <text evidence="1">Belongs to the HicA mRNA interferase family.</text>
</comment>
<keyword evidence="2" id="KW-1277">Toxin-antitoxin system</keyword>
<evidence type="ECO:0000256" key="4">
    <source>
        <dbReference type="ARBA" id="ARBA00022759"/>
    </source>
</evidence>
<protein>
    <recommendedName>
        <fullName evidence="10">Type II toxin-antitoxin system HicA family toxin</fullName>
    </recommendedName>
</protein>
<organism evidence="8 9">
    <name type="scientific">Paraoerskovia sediminicola</name>
    <dbReference type="NCBI Taxonomy" id="1138587"/>
    <lineage>
        <taxon>Bacteria</taxon>
        <taxon>Bacillati</taxon>
        <taxon>Actinomycetota</taxon>
        <taxon>Actinomycetes</taxon>
        <taxon>Micrococcales</taxon>
        <taxon>Cellulomonadaceae</taxon>
        <taxon>Paraoerskovia</taxon>
    </lineage>
</organism>
<dbReference type="InterPro" id="IPR012933">
    <property type="entry name" value="HicA_mRNA_interferase"/>
</dbReference>
<gene>
    <name evidence="8" type="ORF">GCM10025865_14570</name>
</gene>
<keyword evidence="6" id="KW-0694">RNA-binding</keyword>
<dbReference type="Pfam" id="PF07927">
    <property type="entry name" value="HicA_toxin"/>
    <property type="match status" value="1"/>
</dbReference>
<dbReference type="InterPro" id="IPR038570">
    <property type="entry name" value="HicA_sf"/>
</dbReference>
<dbReference type="Gene3D" id="3.30.920.30">
    <property type="entry name" value="Hypothetical protein"/>
    <property type="match status" value="1"/>
</dbReference>
<proteinExistence type="inferred from homology"/>
<evidence type="ECO:0000313" key="8">
    <source>
        <dbReference type="EMBL" id="BDZ42158.1"/>
    </source>
</evidence>
<keyword evidence="9" id="KW-1185">Reference proteome</keyword>
<evidence type="ECO:0000256" key="1">
    <source>
        <dbReference type="ARBA" id="ARBA00006620"/>
    </source>
</evidence>
<sequence>MISPKPTREVVKDLRRAGFEPGRTRGSHTRWAHPCGVQVTVPDGHRMISPGVLRQIQAAIKEAR</sequence>
<dbReference type="SUPFAM" id="SSF54786">
    <property type="entry name" value="YcfA/nrd intein domain"/>
    <property type="match status" value="1"/>
</dbReference>
<dbReference type="RefSeq" id="WP_350227697.1">
    <property type="nucleotide sequence ID" value="NZ_AP027729.1"/>
</dbReference>